<sequence>MDKSDVSAWLAVNKLSYIEPTFLERNISIEELADFNTEELRDFAKDLKLDALATRRFIKAIEDQKVLGGGGNKKKPKQLQKMFSDVSVGDEAEAAPAFDYNIPEGLVDEGEKEGMEGGNAGLGEGEDEDKPVAKEKEERASMKISAVFFPDSNNDLLRFFILKKNLILKKGGGGGGRPFEQDKNIKKNFHPPFFFFFCKVCKSEH</sequence>
<evidence type="ECO:0000256" key="1">
    <source>
        <dbReference type="SAM" id="MobiDB-lite"/>
    </source>
</evidence>
<feature type="region of interest" description="Disordered" evidence="1">
    <location>
        <begin position="109"/>
        <end position="136"/>
    </location>
</feature>
<dbReference type="Proteomes" id="UP000023152">
    <property type="component" value="Unassembled WGS sequence"/>
</dbReference>
<protein>
    <recommendedName>
        <fullName evidence="4">SAM domain-containing protein</fullName>
    </recommendedName>
</protein>
<keyword evidence="3" id="KW-1185">Reference proteome</keyword>
<evidence type="ECO:0000313" key="3">
    <source>
        <dbReference type="Proteomes" id="UP000023152"/>
    </source>
</evidence>
<comment type="caution">
    <text evidence="2">The sequence shown here is derived from an EMBL/GenBank/DDBJ whole genome shotgun (WGS) entry which is preliminary data.</text>
</comment>
<dbReference type="AlphaFoldDB" id="X6LUA9"/>
<accession>X6LUA9</accession>
<evidence type="ECO:0000313" key="2">
    <source>
        <dbReference type="EMBL" id="ETO04941.1"/>
    </source>
</evidence>
<evidence type="ECO:0008006" key="4">
    <source>
        <dbReference type="Google" id="ProtNLM"/>
    </source>
</evidence>
<gene>
    <name evidence="2" type="ORF">RFI_32456</name>
</gene>
<proteinExistence type="predicted"/>
<organism evidence="2 3">
    <name type="scientific">Reticulomyxa filosa</name>
    <dbReference type="NCBI Taxonomy" id="46433"/>
    <lineage>
        <taxon>Eukaryota</taxon>
        <taxon>Sar</taxon>
        <taxon>Rhizaria</taxon>
        <taxon>Retaria</taxon>
        <taxon>Foraminifera</taxon>
        <taxon>Monothalamids</taxon>
        <taxon>Reticulomyxidae</taxon>
        <taxon>Reticulomyxa</taxon>
    </lineage>
</organism>
<name>X6LUA9_RETFI</name>
<dbReference type="EMBL" id="ASPP01028736">
    <property type="protein sequence ID" value="ETO04941.1"/>
    <property type="molecule type" value="Genomic_DNA"/>
</dbReference>
<reference evidence="2 3" key="1">
    <citation type="journal article" date="2013" name="Curr. Biol.">
        <title>The Genome of the Foraminiferan Reticulomyxa filosa.</title>
        <authorList>
            <person name="Glockner G."/>
            <person name="Hulsmann N."/>
            <person name="Schleicher M."/>
            <person name="Noegel A.A."/>
            <person name="Eichinger L."/>
            <person name="Gallinger C."/>
            <person name="Pawlowski J."/>
            <person name="Sierra R."/>
            <person name="Euteneuer U."/>
            <person name="Pillet L."/>
            <person name="Moustafa A."/>
            <person name="Platzer M."/>
            <person name="Groth M."/>
            <person name="Szafranski K."/>
            <person name="Schliwa M."/>
        </authorList>
    </citation>
    <scope>NUCLEOTIDE SEQUENCE [LARGE SCALE GENOMIC DNA]</scope>
</reference>